<organism evidence="1 2">
    <name type="scientific">Puccinia sorghi</name>
    <dbReference type="NCBI Taxonomy" id="27349"/>
    <lineage>
        <taxon>Eukaryota</taxon>
        <taxon>Fungi</taxon>
        <taxon>Dikarya</taxon>
        <taxon>Basidiomycota</taxon>
        <taxon>Pucciniomycotina</taxon>
        <taxon>Pucciniomycetes</taxon>
        <taxon>Pucciniales</taxon>
        <taxon>Pucciniaceae</taxon>
        <taxon>Puccinia</taxon>
    </lineage>
</organism>
<protein>
    <recommendedName>
        <fullName evidence="3">Integrase catalytic domain-containing protein</fullName>
    </recommendedName>
</protein>
<sequence length="166" mass="18437">MEQSSRQTSKLSLCSRYWCSVVAKKGKFKVLKSSQLILQGSIKNGLYCVDEPTSTSNSFNSLFASPSVSLQEVRKSFGHAAISRLDSFILKTISVEERSAFECKSCVMAKITKKPFKGISQTASKPFEKIHLDLIGPIDPQSRECHRYILTVVDNFSGYLAGFPGR</sequence>
<dbReference type="GO" id="GO:0003676">
    <property type="term" value="F:nucleic acid binding"/>
    <property type="evidence" value="ECO:0007669"/>
    <property type="project" value="InterPro"/>
</dbReference>
<dbReference type="Proteomes" id="UP000037035">
    <property type="component" value="Unassembled WGS sequence"/>
</dbReference>
<accession>A0A0L6V7T6</accession>
<dbReference type="Gene3D" id="3.30.420.10">
    <property type="entry name" value="Ribonuclease H-like superfamily/Ribonuclease H"/>
    <property type="match status" value="1"/>
</dbReference>
<reference evidence="1 2" key="1">
    <citation type="submission" date="2015-08" db="EMBL/GenBank/DDBJ databases">
        <title>Next Generation Sequencing and Analysis of the Genome of Puccinia sorghi L Schw, the Causal Agent of Maize Common Rust.</title>
        <authorList>
            <person name="Rochi L."/>
            <person name="Burguener G."/>
            <person name="Darino M."/>
            <person name="Turjanski A."/>
            <person name="Kreff E."/>
            <person name="Dieguez M.J."/>
            <person name="Sacco F."/>
        </authorList>
    </citation>
    <scope>NUCLEOTIDE SEQUENCE [LARGE SCALE GENOMIC DNA]</scope>
    <source>
        <strain evidence="1 2">RO10H11247</strain>
    </source>
</reference>
<dbReference type="SUPFAM" id="SSF53098">
    <property type="entry name" value="Ribonuclease H-like"/>
    <property type="match status" value="1"/>
</dbReference>
<dbReference type="AlphaFoldDB" id="A0A0L6V7T6"/>
<evidence type="ECO:0008006" key="3">
    <source>
        <dbReference type="Google" id="ProtNLM"/>
    </source>
</evidence>
<evidence type="ECO:0000313" key="2">
    <source>
        <dbReference type="Proteomes" id="UP000037035"/>
    </source>
</evidence>
<dbReference type="EMBL" id="LAVV01007188">
    <property type="protein sequence ID" value="KNZ56794.1"/>
    <property type="molecule type" value="Genomic_DNA"/>
</dbReference>
<dbReference type="InterPro" id="IPR012337">
    <property type="entry name" value="RNaseH-like_sf"/>
</dbReference>
<dbReference type="VEuPathDB" id="FungiDB:VP01_2316g3"/>
<comment type="caution">
    <text evidence="1">The sequence shown here is derived from an EMBL/GenBank/DDBJ whole genome shotgun (WGS) entry which is preliminary data.</text>
</comment>
<name>A0A0L6V7T6_9BASI</name>
<gene>
    <name evidence="1" type="ORF">VP01_2316g3</name>
</gene>
<dbReference type="InterPro" id="IPR036397">
    <property type="entry name" value="RNaseH_sf"/>
</dbReference>
<keyword evidence="2" id="KW-1185">Reference proteome</keyword>
<proteinExistence type="predicted"/>
<evidence type="ECO:0000313" key="1">
    <source>
        <dbReference type="EMBL" id="KNZ56794.1"/>
    </source>
</evidence>
<dbReference type="OrthoDB" id="4075035at2759"/>